<reference evidence="1 2" key="1">
    <citation type="journal article" date="2019" name="Int. J. Syst. Evol. Microbiol.">
        <title>The Global Catalogue of Microorganisms (GCM) 10K type strain sequencing project: providing services to taxonomists for standard genome sequencing and annotation.</title>
        <authorList>
            <consortium name="The Broad Institute Genomics Platform"/>
            <consortium name="The Broad Institute Genome Sequencing Center for Infectious Disease"/>
            <person name="Wu L."/>
            <person name="Ma J."/>
        </authorList>
    </citation>
    <scope>NUCLEOTIDE SEQUENCE [LARGE SCALE GENOMIC DNA]</scope>
    <source>
        <strain evidence="1 2">JCM 15933</strain>
    </source>
</reference>
<dbReference type="EMBL" id="BAAAQD010000049">
    <property type="protein sequence ID" value="GAA1572585.1"/>
    <property type="molecule type" value="Genomic_DNA"/>
</dbReference>
<protein>
    <submittedName>
        <fullName evidence="1">Uncharacterized protein</fullName>
    </submittedName>
</protein>
<dbReference type="Proteomes" id="UP001501470">
    <property type="component" value="Unassembled WGS sequence"/>
</dbReference>
<evidence type="ECO:0000313" key="1">
    <source>
        <dbReference type="EMBL" id="GAA1572585.1"/>
    </source>
</evidence>
<comment type="caution">
    <text evidence="1">The sequence shown here is derived from an EMBL/GenBank/DDBJ whole genome shotgun (WGS) entry which is preliminary data.</text>
</comment>
<dbReference type="InterPro" id="IPR009000">
    <property type="entry name" value="Transl_B-barrel_sf"/>
</dbReference>
<name>A0ABN2D9D3_9ACTN</name>
<evidence type="ECO:0000313" key="2">
    <source>
        <dbReference type="Proteomes" id="UP001501470"/>
    </source>
</evidence>
<organism evidence="1 2">
    <name type="scientific">Dactylosporangium maewongense</name>
    <dbReference type="NCBI Taxonomy" id="634393"/>
    <lineage>
        <taxon>Bacteria</taxon>
        <taxon>Bacillati</taxon>
        <taxon>Actinomycetota</taxon>
        <taxon>Actinomycetes</taxon>
        <taxon>Micromonosporales</taxon>
        <taxon>Micromonosporaceae</taxon>
        <taxon>Dactylosporangium</taxon>
    </lineage>
</organism>
<keyword evidence="2" id="KW-1185">Reference proteome</keyword>
<sequence length="92" mass="9791">MAWMLIEDSFPSPYGGVAVTGRPHDGDLTRGDQLWLTDGTTRHPVTIARVLHMCGRRPRDVAPAGLNAAFELTGAPPGLTLTGLRLLLGDTA</sequence>
<dbReference type="Gene3D" id="2.40.30.10">
    <property type="entry name" value="Translation factors"/>
    <property type="match status" value="1"/>
</dbReference>
<accession>A0ABN2D9D3</accession>
<proteinExistence type="predicted"/>
<dbReference type="RefSeq" id="WP_344514692.1">
    <property type="nucleotide sequence ID" value="NZ_BAAAQD010000049.1"/>
</dbReference>
<dbReference type="SUPFAM" id="SSF50447">
    <property type="entry name" value="Translation proteins"/>
    <property type="match status" value="1"/>
</dbReference>
<gene>
    <name evidence="1" type="ORF">GCM10009827_113210</name>
</gene>